<protein>
    <submittedName>
        <fullName evidence="1">Uncharacterized protein</fullName>
    </submittedName>
</protein>
<name>A0ACB7IN30_PLECO</name>
<accession>A0ACB7IN30</accession>
<organism evidence="1 2">
    <name type="scientific">Pleurotus cornucopiae</name>
    <name type="common">Cornucopia mushroom</name>
    <dbReference type="NCBI Taxonomy" id="5321"/>
    <lineage>
        <taxon>Eukaryota</taxon>
        <taxon>Fungi</taxon>
        <taxon>Dikarya</taxon>
        <taxon>Basidiomycota</taxon>
        <taxon>Agaricomycotina</taxon>
        <taxon>Agaricomycetes</taxon>
        <taxon>Agaricomycetidae</taxon>
        <taxon>Agaricales</taxon>
        <taxon>Pleurotineae</taxon>
        <taxon>Pleurotaceae</taxon>
        <taxon>Pleurotus</taxon>
    </lineage>
</organism>
<evidence type="ECO:0000313" key="2">
    <source>
        <dbReference type="Proteomes" id="UP000824881"/>
    </source>
</evidence>
<keyword evidence="2" id="KW-1185">Reference proteome</keyword>
<evidence type="ECO:0000313" key="1">
    <source>
        <dbReference type="EMBL" id="KAG9218391.1"/>
    </source>
</evidence>
<comment type="caution">
    <text evidence="1">The sequence shown here is derived from an EMBL/GenBank/DDBJ whole genome shotgun (WGS) entry which is preliminary data.</text>
</comment>
<dbReference type="EMBL" id="WQMT02000010">
    <property type="protein sequence ID" value="KAG9218391.1"/>
    <property type="molecule type" value="Genomic_DNA"/>
</dbReference>
<proteinExistence type="predicted"/>
<gene>
    <name evidence="1" type="ORF">CCMSSC00406_0010407</name>
</gene>
<sequence>MVKHITPHTRIEELVSTDVTDAGLAKCITLHVPCGKIEHDDSWSSASEGSSPTDLESLSDQVSVLSPGSEAGDGALAHTGNLFHKPSGAEVVRRLTKSNNETFVCLKVFYEKYREKKHFGVHHLHRHEKKIYKHVVEQAGVYIGTIDTSLGIAQKGVAICRDVKAILEDPKLELALMVDFMLVKAKEVLDDVTSISARFREIRVALYNEMQRVAPGLEPHQPEQCSYTGEHEFDLQALKRMGDEDLLQLTVAVLDRFAIIVGNFIDWWSDLRTDVDSLTHSIEFIRKKPAIGSRVWKQWDDVEKQYKGYNSEIMAQQDYYHETLSDLVVPVSRVHRAVHRVAHGVAHRLGLE</sequence>
<dbReference type="Proteomes" id="UP000824881">
    <property type="component" value="Unassembled WGS sequence"/>
</dbReference>
<reference evidence="1 2" key="1">
    <citation type="journal article" date="2021" name="Appl. Environ. Microbiol.">
        <title>Genetic linkage and physical mapping for an oyster mushroom Pleurotus cornucopiae and QTL analysis for the trait cap color.</title>
        <authorList>
            <person name="Zhang Y."/>
            <person name="Gao W."/>
            <person name="Sonnenberg A."/>
            <person name="Chen Q."/>
            <person name="Zhang J."/>
            <person name="Huang C."/>
        </authorList>
    </citation>
    <scope>NUCLEOTIDE SEQUENCE [LARGE SCALE GENOMIC DNA]</scope>
    <source>
        <strain evidence="1">CCMSSC00406</strain>
    </source>
</reference>